<dbReference type="OrthoDB" id="5965134at2759"/>
<dbReference type="PANTHER" id="PTHR34605">
    <property type="entry name" value="PHAGE_INTEGRASE DOMAIN-CONTAINING PROTEIN"/>
    <property type="match status" value="1"/>
</dbReference>
<dbReference type="PROSITE" id="PS51898">
    <property type="entry name" value="TYR_RECOMBINASE"/>
    <property type="match status" value="1"/>
</dbReference>
<dbReference type="Pfam" id="PF00589">
    <property type="entry name" value="Phage_integrase"/>
    <property type="match status" value="1"/>
</dbReference>
<dbReference type="InterPro" id="IPR013762">
    <property type="entry name" value="Integrase-like_cat_sf"/>
</dbReference>
<dbReference type="InterPro" id="IPR011010">
    <property type="entry name" value="DNA_brk_join_enz"/>
</dbReference>
<dbReference type="Proteomes" id="UP000594262">
    <property type="component" value="Unplaced"/>
</dbReference>
<protein>
    <recommendedName>
        <fullName evidence="2">Tyr recombinase domain-containing protein</fullName>
    </recommendedName>
</protein>
<keyword evidence="4" id="KW-1185">Reference proteome</keyword>
<dbReference type="PANTHER" id="PTHR34605:SF6">
    <property type="entry name" value="TYR RECOMBINASE DOMAIN-CONTAINING PROTEIN"/>
    <property type="match status" value="1"/>
</dbReference>
<dbReference type="GO" id="GO:0006310">
    <property type="term" value="P:DNA recombination"/>
    <property type="evidence" value="ECO:0007669"/>
    <property type="project" value="UniProtKB-KW"/>
</dbReference>
<reference evidence="3" key="1">
    <citation type="submission" date="2021-01" db="UniProtKB">
        <authorList>
            <consortium name="EnsemblMetazoa"/>
        </authorList>
    </citation>
    <scope>IDENTIFICATION</scope>
</reference>
<evidence type="ECO:0000313" key="3">
    <source>
        <dbReference type="EnsemblMetazoa" id="CLYHEMP024753.1"/>
    </source>
</evidence>
<organism evidence="3 4">
    <name type="scientific">Clytia hemisphaerica</name>
    <dbReference type="NCBI Taxonomy" id="252671"/>
    <lineage>
        <taxon>Eukaryota</taxon>
        <taxon>Metazoa</taxon>
        <taxon>Cnidaria</taxon>
        <taxon>Hydrozoa</taxon>
        <taxon>Hydroidolina</taxon>
        <taxon>Leptothecata</taxon>
        <taxon>Obeliida</taxon>
        <taxon>Clytiidae</taxon>
        <taxon>Clytia</taxon>
    </lineage>
</organism>
<dbReference type="EnsemblMetazoa" id="CLYHEMT024753.1">
    <property type="protein sequence ID" value="CLYHEMP024753.1"/>
    <property type="gene ID" value="CLYHEMG024753"/>
</dbReference>
<accession>A0A7M5XKB0</accession>
<evidence type="ECO:0000259" key="2">
    <source>
        <dbReference type="PROSITE" id="PS51898"/>
    </source>
</evidence>
<dbReference type="InterPro" id="IPR052925">
    <property type="entry name" value="Phage_Integrase-like_Recomb"/>
</dbReference>
<dbReference type="AlphaFoldDB" id="A0A7M5XKB0"/>
<dbReference type="GO" id="GO:0003677">
    <property type="term" value="F:DNA binding"/>
    <property type="evidence" value="ECO:0007669"/>
    <property type="project" value="InterPro"/>
</dbReference>
<dbReference type="InterPro" id="IPR002104">
    <property type="entry name" value="Integrase_catalytic"/>
</dbReference>
<dbReference type="GO" id="GO:0015074">
    <property type="term" value="P:DNA integration"/>
    <property type="evidence" value="ECO:0007669"/>
    <property type="project" value="InterPro"/>
</dbReference>
<evidence type="ECO:0000256" key="1">
    <source>
        <dbReference type="ARBA" id="ARBA00023172"/>
    </source>
</evidence>
<name>A0A7M5XKB0_9CNID</name>
<evidence type="ECO:0000313" key="4">
    <source>
        <dbReference type="Proteomes" id="UP000594262"/>
    </source>
</evidence>
<dbReference type="SUPFAM" id="SSF56349">
    <property type="entry name" value="DNA breaking-rejoining enzymes"/>
    <property type="match status" value="1"/>
</dbReference>
<sequence length="174" mass="19505">MFLLGFSGFMRIKELLPLQLKHLSFTQEGMKIFLEMSKTDQLREGETIFISETKSIACPVAWTKKYIALANITKEDFVICRLAKCKIGHKALGKYSISYSSALENIRIHLPENIDPKTIGTHSLRAGGASSAANAGVSDRMISKHGRWSLGNSRDRYIKDSHTKRFSVSRKLGL</sequence>
<dbReference type="Gene3D" id="1.10.443.10">
    <property type="entry name" value="Intergrase catalytic core"/>
    <property type="match status" value="1"/>
</dbReference>
<proteinExistence type="predicted"/>
<keyword evidence="1" id="KW-0233">DNA recombination</keyword>
<feature type="domain" description="Tyr recombinase" evidence="2">
    <location>
        <begin position="1"/>
        <end position="174"/>
    </location>
</feature>